<dbReference type="PANTHER" id="PTHR30160">
    <property type="entry name" value="TETRAACYLDISACCHARIDE 4'-KINASE-RELATED"/>
    <property type="match status" value="1"/>
</dbReference>
<dbReference type="GO" id="GO:0009244">
    <property type="term" value="P:lipopolysaccharide core region biosynthetic process"/>
    <property type="evidence" value="ECO:0007669"/>
    <property type="project" value="TreeGrafter"/>
</dbReference>
<reference evidence="3 4" key="1">
    <citation type="submission" date="2019-11" db="EMBL/GenBank/DDBJ databases">
        <title>Spirosoma endbachense sp. nov., isolated from a natural salt meadow.</title>
        <authorList>
            <person name="Rojas J."/>
            <person name="Ambika Manirajan B."/>
            <person name="Ratering S."/>
            <person name="Suarez C."/>
            <person name="Geissler-Plaum R."/>
            <person name="Schnell S."/>
        </authorList>
    </citation>
    <scope>NUCLEOTIDE SEQUENCE [LARGE SCALE GENOMIC DNA]</scope>
    <source>
        <strain evidence="3 4">I-24</strain>
    </source>
</reference>
<organism evidence="3 4">
    <name type="scientific">Spirosoma endbachense</name>
    <dbReference type="NCBI Taxonomy" id="2666025"/>
    <lineage>
        <taxon>Bacteria</taxon>
        <taxon>Pseudomonadati</taxon>
        <taxon>Bacteroidota</taxon>
        <taxon>Cytophagia</taxon>
        <taxon>Cytophagales</taxon>
        <taxon>Cytophagaceae</taxon>
        <taxon>Spirosoma</taxon>
    </lineage>
</organism>
<dbReference type="InterPro" id="IPR002201">
    <property type="entry name" value="Glyco_trans_9"/>
</dbReference>
<protein>
    <recommendedName>
        <fullName evidence="5">Glycosyltransferase family 9 protein</fullName>
    </recommendedName>
</protein>
<dbReference type="RefSeq" id="WP_162390295.1">
    <property type="nucleotide sequence ID" value="NZ_CP045997.1"/>
</dbReference>
<dbReference type="Gene3D" id="3.40.50.2000">
    <property type="entry name" value="Glycogen Phosphorylase B"/>
    <property type="match status" value="2"/>
</dbReference>
<dbReference type="KEGG" id="senf:GJR95_34990"/>
<evidence type="ECO:0000313" key="3">
    <source>
        <dbReference type="EMBL" id="QHV99903.1"/>
    </source>
</evidence>
<evidence type="ECO:0000256" key="1">
    <source>
        <dbReference type="ARBA" id="ARBA00022676"/>
    </source>
</evidence>
<evidence type="ECO:0008006" key="5">
    <source>
        <dbReference type="Google" id="ProtNLM"/>
    </source>
</evidence>
<dbReference type="SUPFAM" id="SSF53756">
    <property type="entry name" value="UDP-Glycosyltransferase/glycogen phosphorylase"/>
    <property type="match status" value="1"/>
</dbReference>
<sequence>MYQVVQTKKWKKERSPKRILVIRLQATGDVIITLPFVQLLKNEHPTSQIDFLTRETQVSIIENLVAVTNVISFTNSHKRWKQLLALIIILPRLLVNRYDVVLDLQVNRYSRIIRQLLFPTAFSEFEKYTPLPAVERNWKAVERSGLVKNFAHPILSFINNNTGGIILKENGWNQPKDLIILNPAGAFKSRNWPLAYYVSFARIWIRKYPDSQFLILGINRIELKASSLKKELGDKMINLVSKTSLPEAFEIIEKSTLVISEDSGLMHIAWALKIPTIALIGSTDKNRSSQPGKHLVTLNSDDLPCGNCMKSDCIFGEIPSCLSRYSPEMILDLSEKLLKRQ</sequence>
<keyword evidence="4" id="KW-1185">Reference proteome</keyword>
<proteinExistence type="predicted"/>
<evidence type="ECO:0000313" key="4">
    <source>
        <dbReference type="Proteomes" id="UP000464577"/>
    </source>
</evidence>
<name>A0A6P1W3A6_9BACT</name>
<evidence type="ECO:0000256" key="2">
    <source>
        <dbReference type="ARBA" id="ARBA00022679"/>
    </source>
</evidence>
<keyword evidence="2" id="KW-0808">Transferase</keyword>
<dbReference type="Proteomes" id="UP000464577">
    <property type="component" value="Chromosome"/>
</dbReference>
<dbReference type="EMBL" id="CP045997">
    <property type="protein sequence ID" value="QHV99903.1"/>
    <property type="molecule type" value="Genomic_DNA"/>
</dbReference>
<dbReference type="GO" id="GO:0005829">
    <property type="term" value="C:cytosol"/>
    <property type="evidence" value="ECO:0007669"/>
    <property type="project" value="TreeGrafter"/>
</dbReference>
<dbReference type="AlphaFoldDB" id="A0A6P1W3A6"/>
<dbReference type="InterPro" id="IPR051199">
    <property type="entry name" value="LPS_LOS_Heptosyltrfase"/>
</dbReference>
<keyword evidence="1" id="KW-0328">Glycosyltransferase</keyword>
<dbReference type="CDD" id="cd03789">
    <property type="entry name" value="GT9_LPS_heptosyltransferase"/>
    <property type="match status" value="1"/>
</dbReference>
<accession>A0A6P1W3A6</accession>
<dbReference type="GO" id="GO:0008713">
    <property type="term" value="F:ADP-heptose-lipopolysaccharide heptosyltransferase activity"/>
    <property type="evidence" value="ECO:0007669"/>
    <property type="project" value="TreeGrafter"/>
</dbReference>
<gene>
    <name evidence="3" type="ORF">GJR95_34990</name>
</gene>
<dbReference type="Pfam" id="PF01075">
    <property type="entry name" value="Glyco_transf_9"/>
    <property type="match status" value="1"/>
</dbReference>